<keyword evidence="3" id="KW-1185">Reference proteome</keyword>
<dbReference type="OrthoDB" id="1874341at2759"/>
<sequence>MTGKSLKSSASVVMKTPISRAESDRRLRPVLDNLSEHNTKQAFKLVQQALQKRPGWPAARALRACVYLQMRKLKQAEDEIANLRNDLDAGRVPTDEDVAEKIQYYYRESGNEAGTGEVYELVWKADASQFQLAEAAFCYYIRGYAFNSAQKLATKLHRMTSSNTEKYGLWATAAIWLGVVYRNRDLDTNQSSSDDRMLTLASRMLEKSLDVAVTPSAETTRFAVRIHRDANEHEKALRLISHRRLVMDEAEVLHIKSGLHTSGEQRMKDYSALLSDHDCDDWGHWLSYLECVESGEACKDEAMAFIDRLVEVQSDGRVPKRAPFLAQMEFYYRHGETEALGKAISIYFSLFGAKTVCAHDLRPYLTLISDTLQFQKALERIRSIGNEKGFPYHLTASWLCLWFNELTLSPAELMEFYSSSLSDTLESTDRQDGDDYLILITHRLLPIFEKDLDDRYANKFAVLQTIAVLETGLTRSPHNFHFKLLLIRLYIELGAMERVAELWESLEIKHVQMSTLTHLVLKPFFETGHHDALSKVFEGMETLWRECDLEIPQCVTKALEFGSINAAIEFVLFRQRLERSAVLIEGVLTKAQVALVQSAGDAAGLDLARDCLSFFSRFTPGKLETKRIVDTDDTRCFQFWDLQCFDPEMRLSDKTNEHHDEGVTCQMKRKSTIISDLKSLMTLMQVLNDETIMEASASAGIDGAPVNGHAPSGAEHLSMLRKRISDNLQNVKGLLVLFSSGALLNDAAEVPKNLDPMDLLSTAKGVVEDVHHEVEDAIKEPKHSNGLKGTMSPVQLRKCCRMSFEILLLASLAIASFSAELMRGKNRRKRGSTKSAKLHAAQYFNSIQEAIHVHKVGVVSACSLMQEWISCSLDQGADWLDGVCDGERTLSASVPYLPNTIHPISLSDGSKQKGGPIDRSAFCHDILERTRSSHMATCTRLLEVLSGITRTLKLVDV</sequence>
<dbReference type="EMBL" id="NBIV01000110">
    <property type="protein sequence ID" value="PXF43798.1"/>
    <property type="molecule type" value="Genomic_DNA"/>
</dbReference>
<dbReference type="SUPFAM" id="SSF48452">
    <property type="entry name" value="TPR-like"/>
    <property type="match status" value="1"/>
</dbReference>
<evidence type="ECO:0000256" key="1">
    <source>
        <dbReference type="ARBA" id="ARBA00006298"/>
    </source>
</evidence>
<dbReference type="PANTHER" id="PTHR22767">
    <property type="entry name" value="N-TERMINAL ACETYLTRANSFERASE-RELATED"/>
    <property type="match status" value="1"/>
</dbReference>
<gene>
    <name evidence="2" type="ORF">BWQ96_06419</name>
</gene>
<dbReference type="STRING" id="448386.A0A2V3INY9"/>
<dbReference type="Pfam" id="PF09797">
    <property type="entry name" value="NatB_MDM20"/>
    <property type="match status" value="1"/>
</dbReference>
<proteinExistence type="inferred from homology"/>
<organism evidence="2 3">
    <name type="scientific">Gracilariopsis chorda</name>
    <dbReference type="NCBI Taxonomy" id="448386"/>
    <lineage>
        <taxon>Eukaryota</taxon>
        <taxon>Rhodophyta</taxon>
        <taxon>Florideophyceae</taxon>
        <taxon>Rhodymeniophycidae</taxon>
        <taxon>Gracilariales</taxon>
        <taxon>Gracilariaceae</taxon>
        <taxon>Gracilariopsis</taxon>
    </lineage>
</organism>
<dbReference type="InterPro" id="IPR011990">
    <property type="entry name" value="TPR-like_helical_dom_sf"/>
</dbReference>
<accession>A0A2V3INY9</accession>
<keyword evidence="2" id="KW-0808">Transferase</keyword>
<protein>
    <submittedName>
        <fullName evidence="2">N-alpha-acetyltransferase 25, NatB auxiliary subunit</fullName>
    </submittedName>
</protein>
<dbReference type="PANTHER" id="PTHR22767:SF3">
    <property type="entry name" value="N-ALPHA-ACETYLTRANSFERASE 25, NATB AUXILIARY SUBUNIT"/>
    <property type="match status" value="1"/>
</dbReference>
<comment type="similarity">
    <text evidence="1">Belongs to the MDM20/NAA25 family.</text>
</comment>
<dbReference type="Gene3D" id="1.25.40.1040">
    <property type="match status" value="1"/>
</dbReference>
<evidence type="ECO:0000313" key="3">
    <source>
        <dbReference type="Proteomes" id="UP000247409"/>
    </source>
</evidence>
<dbReference type="AlphaFoldDB" id="A0A2V3INY9"/>
<dbReference type="Proteomes" id="UP000247409">
    <property type="component" value="Unassembled WGS sequence"/>
</dbReference>
<dbReference type="GO" id="GO:0031416">
    <property type="term" value="C:NatB complex"/>
    <property type="evidence" value="ECO:0007669"/>
    <property type="project" value="TreeGrafter"/>
</dbReference>
<name>A0A2V3INY9_9FLOR</name>
<dbReference type="GO" id="GO:0016740">
    <property type="term" value="F:transferase activity"/>
    <property type="evidence" value="ECO:0007669"/>
    <property type="project" value="UniProtKB-KW"/>
</dbReference>
<comment type="caution">
    <text evidence="2">The sequence shown here is derived from an EMBL/GenBank/DDBJ whole genome shotgun (WGS) entry which is preliminary data.</text>
</comment>
<dbReference type="InterPro" id="IPR019183">
    <property type="entry name" value="NAA25_NatB_aux_su"/>
</dbReference>
<reference evidence="2 3" key="1">
    <citation type="journal article" date="2018" name="Mol. Biol. Evol.">
        <title>Analysis of the draft genome of the red seaweed Gracilariopsis chorda provides insights into genome size evolution in Rhodophyta.</title>
        <authorList>
            <person name="Lee J."/>
            <person name="Yang E.C."/>
            <person name="Graf L."/>
            <person name="Yang J.H."/>
            <person name="Qiu H."/>
            <person name="Zel Zion U."/>
            <person name="Chan C.X."/>
            <person name="Stephens T.G."/>
            <person name="Weber A.P.M."/>
            <person name="Boo G.H."/>
            <person name="Boo S.M."/>
            <person name="Kim K.M."/>
            <person name="Shin Y."/>
            <person name="Jung M."/>
            <person name="Lee S.J."/>
            <person name="Yim H.S."/>
            <person name="Lee J.H."/>
            <person name="Bhattacharya D."/>
            <person name="Yoon H.S."/>
        </authorList>
    </citation>
    <scope>NUCLEOTIDE SEQUENCE [LARGE SCALE GENOMIC DNA]</scope>
    <source>
        <strain evidence="2 3">SKKU-2015</strain>
        <tissue evidence="2">Whole body</tissue>
    </source>
</reference>
<evidence type="ECO:0000313" key="2">
    <source>
        <dbReference type="EMBL" id="PXF43798.1"/>
    </source>
</evidence>